<dbReference type="GO" id="GO:0000149">
    <property type="term" value="F:SNARE binding"/>
    <property type="evidence" value="ECO:0007669"/>
    <property type="project" value="TreeGrafter"/>
</dbReference>
<organism evidence="3">
    <name type="scientific">Hymenolepis diminuta</name>
    <name type="common">Rat tapeworm</name>
    <dbReference type="NCBI Taxonomy" id="6216"/>
    <lineage>
        <taxon>Eukaryota</taxon>
        <taxon>Metazoa</taxon>
        <taxon>Spiralia</taxon>
        <taxon>Lophotrochozoa</taxon>
        <taxon>Platyhelminthes</taxon>
        <taxon>Cestoda</taxon>
        <taxon>Eucestoda</taxon>
        <taxon>Cyclophyllidea</taxon>
        <taxon>Hymenolepididae</taxon>
        <taxon>Hymenolepis</taxon>
    </lineage>
</organism>
<name>A0A0R3SWC7_HYMDI</name>
<gene>
    <name evidence="1" type="ORF">HDID_LOCUS9970</name>
</gene>
<proteinExistence type="predicted"/>
<evidence type="ECO:0000313" key="2">
    <source>
        <dbReference type="Proteomes" id="UP000274504"/>
    </source>
</evidence>
<dbReference type="Proteomes" id="UP000274504">
    <property type="component" value="Unassembled WGS sequence"/>
</dbReference>
<dbReference type="InterPro" id="IPR015943">
    <property type="entry name" value="WD40/YVTN_repeat-like_dom_sf"/>
</dbReference>
<dbReference type="PANTHER" id="PTHR15922">
    <property type="entry name" value="NEUROBLASTOMA-AMPLIFIED SEQUENCE"/>
    <property type="match status" value="1"/>
</dbReference>
<dbReference type="OrthoDB" id="19988at2759"/>
<protein>
    <submittedName>
        <fullName evidence="3">Nbas_N domain-containing protein</fullName>
    </submittedName>
</protein>
<dbReference type="GO" id="GO:0070939">
    <property type="term" value="C:Dsl1/NZR complex"/>
    <property type="evidence" value="ECO:0007669"/>
    <property type="project" value="TreeGrafter"/>
</dbReference>
<dbReference type="SUPFAM" id="SSF50978">
    <property type="entry name" value="WD40 repeat-like"/>
    <property type="match status" value="1"/>
</dbReference>
<dbReference type="PANTHER" id="PTHR15922:SF2">
    <property type="entry name" value="NBAS SUBUNIT OF NRZ TETHERING COMPLEX"/>
    <property type="match status" value="1"/>
</dbReference>
<dbReference type="Gene3D" id="2.130.10.10">
    <property type="entry name" value="YVTN repeat-like/Quinoprotein amine dehydrogenase"/>
    <property type="match status" value="1"/>
</dbReference>
<dbReference type="STRING" id="6216.A0A0R3SWC7"/>
<dbReference type="InterPro" id="IPR036322">
    <property type="entry name" value="WD40_repeat_dom_sf"/>
</dbReference>
<sequence>MIFFYFPNQTLGNRSKKEISQQNQVKTMHSNLYIRENLISLQAEFTDSVISYDPIALTTKLPLHGEEFAANGANESSIFRLGDNLKGYLSNILRTSSPVLLAYSQYKSAGYPWTVGCLPPSLIAILAVRYLEISPPTTTVDDISSLANLDSDNKSADPTYSGIETPAIVSLSEKPKINNWRRWPLTYIDPYPQWRTLAFHSDEIAAIGYSNGVIEIIYLTTDDNRRIIIKKPIEADFAPIVGLYFLQDSFHLLVCRFSGAMEVWKLRLKSAGYSALLICQKLQDSPVFSTVYDPKSSLLALGGEFVGSGGNSLTVFSLKDFSFNEFSLHNSPDSNSANTSGTPMKFRSLMRSISARQSSNLTDGFVSLSLSPDGNLLSALHCTRAISVWTFPACSLLTTIISDAVSIDSSILSCKPLSPFLNSKVTVPLHLNWWRRSSQDPLLAILKSDGSLSVIDIETLENQLFSVDYNQEDRAIQLAPFTSFATVNIAGSNKTELILLECTLENLRKEDTKKALHSASTRGGYLSRIAAVLGISRKVEGEGEFIDQVEMETASTLMKANIIRIASTSRLELCIHRLRSCRFSEALDLAYDDDVKVDPESVWQYQFLALFHFPVKPTTFERLVNLCVQKITRRNNWLLRKCLCEIPRADEPSWDAVDLFHATRFLLNSVLSRSTNATTTALFRERIYHLDIITRIYAEECATSLTHKRDTHDYDYTRDVKARWLEIEVYRQNHPLAIALWYLHSKRYTAFAILLSHYPAILTPHLISLLSTIPAIESPLSSIRPIMHFPSEMSNETPPLSESIENRYQTALQRLISLLPPGFQWVNTPPTYSNFANWACTRAFELDRLTGIVTNSVELLQVATAIIKSNSYVGNAKLSRSKSRALQQLERHLNEVNGFAAILYRASASYGFSNTLHRKIDLGDGLVVCLNQVKLTEFHKFTSEQRLEMLIRACIASPSKVSAVDVSGILANSLLPFIATYEKGTLEPRVKQCFLRVAEFCSVGFEAISILTKRWQAGDVALVTPLEDISLQQCLVDFLIEFTPSPTDNFEAYLNHAKELLSGLLQIHNDDEDSRLQRLFECCNTLLEYYALVRELGYLSPPQGMPASLGDALTFSTDPSRLMQLVNRWIRSTLIAQSGVQQQTKSPTPEAVSRALSVASSPLQAMIMHIYFYNTAAEESAKSSEIVDDNSALISIFQRLCTALTRLLGANTNEEARYHLLVGILCSGDRCLIDFARSELVKDAEHDSVWIRSLRYAIGVYFDATPAFGMEEVNEELGALCLSFLPSCEDSPDFKFYCAVKFLSGFKSLNGRSSTLLTRSTWLRMRPEGKAELFTSALQELLYLTYMNELNLTLVGKCFDLSEKEVNRCFLRAAIQAASSKPLPSPAIEKTVTLMQTILSTPEPSAWRELRLWSKASVEILSSLFPSLEETVVERFRLTLARFVITHSVFEASCGEYAGISSEFIEICASQKPLSEESESSSRVTQRIFSVLSSYSSSSREHSGINDTKPYLPCRFYASPLDPIELENCSTSQSPSAFFSSTTSTENLDTDSIQEMWINGCLDAHALDVGLSYAYGPPLGLKPRNWTKLLCTRLSDRIHEGESDYNEMENYRIVAASVSASTPPTDSNALFPPTTVLLESLSCLAGKHPRIAQWRSKALVSQLVSDPDRFFSDANYRRNELMSISQTSHEVSLLLAKHMQESRSQLVLANLSAIVFSDPSVESEEIKRQLKEISPYLKRDVSLEELTTYLHETIDPRVEEIPLCRIYLLLKVFFVIVGDTHPEWTLRGDNLLTHLNLMRTVMYLNSSVYFALLSALHESFSENVMTRVGPLLIHKSTVEGLVTLMQHYDSSPRDVTKAHIFAAYVSSLLENSKRSVGDCSEYLDSMIEPGGDASLLVSWILENLFGQKAFARPLDLAGTMDLVDSAVKVVRSRSSDNGSLNTLNRLKSDLQNRFNWIQEQSKESSLCSDALIQNIVLHRFTDTESVSTLILQATHEFISKSSIHNSTKPLSTIISSFIVFIERIAGLLCRDFDEVILTALCDALNEFLSVSVVDWIYLDASSRSDLEKSDKIIVNFVRSKPVNQHDLVISHLLSLSSLRQIFGNVILNVNPSVEHQRILIQNAFTHVLSQFGLPSDSIENPIGRLFGYLQGTQTSTDPIISLLGEEGFKNASLVQAAAIAIELSGLCLSKDSNENEVKVWQSWLKCFIHHQLLPKFSRQLISRVHMARNPSENYLKALGSLETDDPNLIEVIQSARLLAFPSCGDILTDLPEGVKLDPISCRRFISRGDVLKMDHRKSFMLEAILEVTGNPCYDAFLRQVLDEMRTSEHAWLEIVLIGKALLAKKQQTGTMEEVLLNIETFLSLS</sequence>
<dbReference type="EMBL" id="UYSG01011463">
    <property type="protein sequence ID" value="VDL62432.1"/>
    <property type="molecule type" value="Genomic_DNA"/>
</dbReference>
<dbReference type="GO" id="GO:0006890">
    <property type="term" value="P:retrograde vesicle-mediated transport, Golgi to endoplasmic reticulum"/>
    <property type="evidence" value="ECO:0007669"/>
    <property type="project" value="TreeGrafter"/>
</dbReference>
<accession>A0A0R3SWC7</accession>
<evidence type="ECO:0000313" key="1">
    <source>
        <dbReference type="EMBL" id="VDL62432.1"/>
    </source>
</evidence>
<evidence type="ECO:0000313" key="3">
    <source>
        <dbReference type="WBParaSite" id="HDID_0000997201-mRNA-1"/>
    </source>
</evidence>
<dbReference type="WBParaSite" id="HDID_0000997201-mRNA-1">
    <property type="protein sequence ID" value="HDID_0000997201-mRNA-1"/>
    <property type="gene ID" value="HDID_0000997201"/>
</dbReference>
<reference evidence="1 2" key="2">
    <citation type="submission" date="2018-11" db="EMBL/GenBank/DDBJ databases">
        <authorList>
            <consortium name="Pathogen Informatics"/>
        </authorList>
    </citation>
    <scope>NUCLEOTIDE SEQUENCE [LARGE SCALE GENOMIC DNA]</scope>
</reference>
<reference evidence="3" key="1">
    <citation type="submission" date="2017-02" db="UniProtKB">
        <authorList>
            <consortium name="WormBaseParasite"/>
        </authorList>
    </citation>
    <scope>IDENTIFICATION</scope>
</reference>